<evidence type="ECO:0000259" key="2">
    <source>
        <dbReference type="Pfam" id="PF10668"/>
    </source>
</evidence>
<name>A0A8S5PPZ7_9CAUD</name>
<evidence type="ECO:0000256" key="1">
    <source>
        <dbReference type="SAM" id="MobiDB-lite"/>
    </source>
</evidence>
<dbReference type="InterPro" id="IPR018925">
    <property type="entry name" value="XtmA-like_N"/>
</dbReference>
<sequence>MPRKPDERASQAKDMFLNGKKLVEIASQLNLSEGTIRRWKSTYKWEFEHSEKAIGCSQRRRGGQPGNKNAIGHGGTGPPGNKNAVKTGEFETLFFDGLNQEEHQLLDVIQPNKKQLLMQEIKLLTVREYRMLKRINEIRAQEECNDNIQLIQVIEEALTRVQAKQQRAIETLHKFNFDDARLKLLKAQTERLTRERHDDDGENGVEIINDAPKETS</sequence>
<accession>A0A8S5PPZ7</accession>
<dbReference type="Pfam" id="PF10668">
    <property type="entry name" value="Phage_terminase"/>
    <property type="match status" value="1"/>
</dbReference>
<dbReference type="EMBL" id="BK015480">
    <property type="protein sequence ID" value="DAE08930.1"/>
    <property type="molecule type" value="Genomic_DNA"/>
</dbReference>
<reference evidence="3" key="1">
    <citation type="journal article" date="2021" name="Proc. Natl. Acad. Sci. U.S.A.">
        <title>A Catalog of Tens of Thousands of Viruses from Human Metagenomes Reveals Hidden Associations with Chronic Diseases.</title>
        <authorList>
            <person name="Tisza M.J."/>
            <person name="Buck C.B."/>
        </authorList>
    </citation>
    <scope>NUCLEOTIDE SEQUENCE</scope>
    <source>
        <strain evidence="3">CtTrD1</strain>
    </source>
</reference>
<feature type="region of interest" description="Disordered" evidence="1">
    <location>
        <begin position="193"/>
        <end position="216"/>
    </location>
</feature>
<evidence type="ECO:0000313" key="3">
    <source>
        <dbReference type="EMBL" id="DAE08930.1"/>
    </source>
</evidence>
<proteinExistence type="predicted"/>
<protein>
    <submittedName>
        <fullName evidence="3">Small Terminase</fullName>
    </submittedName>
</protein>
<dbReference type="NCBIfam" id="NF040601">
    <property type="entry name" value="TerS_not_xtmA"/>
    <property type="match status" value="1"/>
</dbReference>
<feature type="domain" description="PBSX phage terminase small subunit-like N-terminal" evidence="2">
    <location>
        <begin position="1"/>
        <end position="47"/>
    </location>
</feature>
<organism evidence="3">
    <name type="scientific">Siphoviridae sp. ctTrD1</name>
    <dbReference type="NCBI Taxonomy" id="2825524"/>
    <lineage>
        <taxon>Viruses</taxon>
        <taxon>Duplodnaviria</taxon>
        <taxon>Heunggongvirae</taxon>
        <taxon>Uroviricota</taxon>
        <taxon>Caudoviricetes</taxon>
    </lineage>
</organism>
<feature type="region of interest" description="Disordered" evidence="1">
    <location>
        <begin position="55"/>
        <end position="85"/>
    </location>
</feature>